<protein>
    <recommendedName>
        <fullName evidence="6">Serine acetyltransferase</fullName>
        <ecNumber evidence="6">2.3.1.30</ecNumber>
    </recommendedName>
</protein>
<evidence type="ECO:0000313" key="7">
    <source>
        <dbReference type="EMBL" id="ACL58902.1"/>
    </source>
</evidence>
<dbReference type="GO" id="GO:0006535">
    <property type="term" value="P:cysteine biosynthetic process from serine"/>
    <property type="evidence" value="ECO:0007669"/>
    <property type="project" value="InterPro"/>
</dbReference>
<dbReference type="SUPFAM" id="SSF51161">
    <property type="entry name" value="Trimeric LpxA-like enzymes"/>
    <property type="match status" value="1"/>
</dbReference>
<keyword evidence="8" id="KW-1185">Reference proteome</keyword>
<organism evidence="7 8">
    <name type="scientific">Methylobacterium nodulans (strain LMG 21967 / CNCM I-2342 / ORS 2060)</name>
    <dbReference type="NCBI Taxonomy" id="460265"/>
    <lineage>
        <taxon>Bacteria</taxon>
        <taxon>Pseudomonadati</taxon>
        <taxon>Pseudomonadota</taxon>
        <taxon>Alphaproteobacteria</taxon>
        <taxon>Hyphomicrobiales</taxon>
        <taxon>Methylobacteriaceae</taxon>
        <taxon>Methylobacterium</taxon>
    </lineage>
</organism>
<dbReference type="NCBIfam" id="NF041874">
    <property type="entry name" value="EPS_EpsC"/>
    <property type="match status" value="1"/>
</dbReference>
<proteinExistence type="inferred from homology"/>
<dbReference type="FunFam" id="2.160.10.10:FF:000007">
    <property type="entry name" value="Serine acetyltransferase"/>
    <property type="match status" value="1"/>
</dbReference>
<dbReference type="EC" id="2.3.1.30" evidence="6"/>
<dbReference type="HOGENOM" id="CLU_051638_10_1_5"/>
<evidence type="ECO:0000313" key="8">
    <source>
        <dbReference type="Proteomes" id="UP000008207"/>
    </source>
</evidence>
<dbReference type="Proteomes" id="UP000008207">
    <property type="component" value="Chromosome"/>
</dbReference>
<name>B8ITI6_METNO</name>
<dbReference type="Gene3D" id="2.160.10.10">
    <property type="entry name" value="Hexapeptide repeat proteins"/>
    <property type="match status" value="1"/>
</dbReference>
<dbReference type="STRING" id="460265.Mnod_4018"/>
<dbReference type="PIRSF" id="PIRSF000441">
    <property type="entry name" value="CysE"/>
    <property type="match status" value="1"/>
</dbReference>
<evidence type="ECO:0000256" key="1">
    <source>
        <dbReference type="ARBA" id="ARBA00007274"/>
    </source>
</evidence>
<dbReference type="InterPro" id="IPR011004">
    <property type="entry name" value="Trimer_LpxA-like_sf"/>
</dbReference>
<dbReference type="AlphaFoldDB" id="B8ITI6"/>
<dbReference type="eggNOG" id="COG1045">
    <property type="taxonomic scope" value="Bacteria"/>
</dbReference>
<dbReference type="Gene3D" id="1.10.3130.10">
    <property type="entry name" value="serine acetyltransferase, domain 1"/>
    <property type="match status" value="1"/>
</dbReference>
<dbReference type="GO" id="GO:0009001">
    <property type="term" value="F:serine O-acetyltransferase activity"/>
    <property type="evidence" value="ECO:0007669"/>
    <property type="project" value="UniProtKB-EC"/>
</dbReference>
<keyword evidence="4 6" id="KW-0012">Acyltransferase</keyword>
<dbReference type="GO" id="GO:0005737">
    <property type="term" value="C:cytoplasm"/>
    <property type="evidence" value="ECO:0007669"/>
    <property type="project" value="InterPro"/>
</dbReference>
<evidence type="ECO:0000256" key="3">
    <source>
        <dbReference type="ARBA" id="ARBA00022679"/>
    </source>
</evidence>
<keyword evidence="3 6" id="KW-0808">Transferase</keyword>
<dbReference type="KEGG" id="mno:Mnod_4018"/>
<keyword evidence="2" id="KW-0028">Amino-acid biosynthesis</keyword>
<comment type="similarity">
    <text evidence="1 6">Belongs to the transferase hexapeptide repeat family.</text>
</comment>
<sequence length="167" mass="17830">MQLQELWSPAGPPAAPSLWQSVREDIAYVRSRDLAARHRLEIVTTIQGVHAVILHRLAHRLWKCGLKYPARLIVNVDIHPGGRIRRRFFIDHGAGVVICEAVAIGDDVTLYHGVTLGGTSWAPGKRHPTLGDGVLVGAGAKILGPVTVGARARVGADSVAIADVPPA</sequence>
<accession>B8ITI6</accession>
<dbReference type="CDD" id="cd03354">
    <property type="entry name" value="LbH_SAT"/>
    <property type="match status" value="1"/>
</dbReference>
<evidence type="ECO:0000256" key="2">
    <source>
        <dbReference type="ARBA" id="ARBA00022605"/>
    </source>
</evidence>
<gene>
    <name evidence="7" type="ordered locus">Mnod_4018</name>
</gene>
<dbReference type="EMBL" id="CP001349">
    <property type="protein sequence ID" value="ACL58902.1"/>
    <property type="molecule type" value="Genomic_DNA"/>
</dbReference>
<dbReference type="InterPro" id="IPR001451">
    <property type="entry name" value="Hexapep"/>
</dbReference>
<dbReference type="InterPro" id="IPR053376">
    <property type="entry name" value="Serine_acetyltransferase"/>
</dbReference>
<dbReference type="InterPro" id="IPR042122">
    <property type="entry name" value="Ser_AcTrfase_N_sf"/>
</dbReference>
<dbReference type="InterPro" id="IPR005881">
    <property type="entry name" value="Ser_O-AcTrfase"/>
</dbReference>
<evidence type="ECO:0000256" key="6">
    <source>
        <dbReference type="PIRNR" id="PIRNR000441"/>
    </source>
</evidence>
<evidence type="ECO:0000256" key="4">
    <source>
        <dbReference type="ARBA" id="ARBA00023315"/>
    </source>
</evidence>
<reference evidence="7 8" key="1">
    <citation type="submission" date="2009-01" db="EMBL/GenBank/DDBJ databases">
        <title>Complete sequence of chromosome of Methylobacterium nodulans ORS 2060.</title>
        <authorList>
            <consortium name="US DOE Joint Genome Institute"/>
            <person name="Lucas S."/>
            <person name="Copeland A."/>
            <person name="Lapidus A."/>
            <person name="Glavina del Rio T."/>
            <person name="Dalin E."/>
            <person name="Tice H."/>
            <person name="Bruce D."/>
            <person name="Goodwin L."/>
            <person name="Pitluck S."/>
            <person name="Sims D."/>
            <person name="Brettin T."/>
            <person name="Detter J.C."/>
            <person name="Han C."/>
            <person name="Larimer F."/>
            <person name="Land M."/>
            <person name="Hauser L."/>
            <person name="Kyrpides N."/>
            <person name="Ivanova N."/>
            <person name="Marx C.J."/>
            <person name="Richardson P."/>
        </authorList>
    </citation>
    <scope>NUCLEOTIDE SEQUENCE [LARGE SCALE GENOMIC DNA]</scope>
    <source>
        <strain evidence="8">LMG 21967 / CNCM I-2342 / ORS 2060</strain>
    </source>
</reference>
<dbReference type="Pfam" id="PF00132">
    <property type="entry name" value="Hexapep"/>
    <property type="match status" value="1"/>
</dbReference>
<dbReference type="InterPro" id="IPR045304">
    <property type="entry name" value="LbH_SAT"/>
</dbReference>
<evidence type="ECO:0000256" key="5">
    <source>
        <dbReference type="ARBA" id="ARBA00049486"/>
    </source>
</evidence>
<dbReference type="PANTHER" id="PTHR42811">
    <property type="entry name" value="SERINE ACETYLTRANSFERASE"/>
    <property type="match status" value="1"/>
</dbReference>
<comment type="catalytic activity">
    <reaction evidence="5 6">
        <text>L-serine + acetyl-CoA = O-acetyl-L-serine + CoA</text>
        <dbReference type="Rhea" id="RHEA:24560"/>
        <dbReference type="ChEBI" id="CHEBI:33384"/>
        <dbReference type="ChEBI" id="CHEBI:57287"/>
        <dbReference type="ChEBI" id="CHEBI:57288"/>
        <dbReference type="ChEBI" id="CHEBI:58340"/>
        <dbReference type="EC" id="2.3.1.30"/>
    </reaction>
</comment>